<feature type="domain" description="Linalool dehydratase/isomerase" evidence="1">
    <location>
        <begin position="132"/>
        <end position="445"/>
    </location>
</feature>
<keyword evidence="3" id="KW-1185">Reference proteome</keyword>
<sequence>MILPKPFPIPYILLNSVILYSAYFSYHQQPQYYRLTIIMRLQDILHVCTILVTIADTSSAMVTKRVVPLEDVESVTQEPMYLDESFIDAFPIMSNEQAGHLRHFHNLVKQKDGEWRHMGSQKAGQELLDGYRYQLATMTYAAGATHYFRLPLLRSLFQTLLEKLIAKMLLGDVWGYWYLTSQSGVFVDPDLKELRKPWADPIKRENIMYSGHLLHMVSLYSMLFDSDRYEEKDAFSFDWEPTFWGMGPEKFTYNLTSLQGAILKDMERENWLGVCCEPNSIFIVCNQFPMIGMRYNDVRKGTDVAPTVLKKYQKAWNSTGMFQDDGLLIDWFSPKQKSKTYAQDPGFTAWAAAFLNAWSPEIANTAYKTAHKMVLQTVANYSHSAASDHPVKTSTATKPVKPLAGYVAQMISEVGDEPALTQYLEFIDTAYNSTWEEGGLFYPASGQRTDDLRPMDSLSGNAGIPYARLNIFDGQRKMYEKPWTKEHFSTYPFIDNVDLSSGVDFLRGAWNESLAAMAITMRTYFGINKTANLDISGLRQGRYRLYENRKLLGAYKISTRTDIIQLKKNVNNEAVDIVIQRA</sequence>
<comment type="caution">
    <text evidence="2">The sequence shown here is derived from an EMBL/GenBank/DDBJ whole genome shotgun (WGS) entry which is preliminary data.</text>
</comment>
<name>A0A9P7HBH8_9HYPO</name>
<evidence type="ECO:0000313" key="2">
    <source>
        <dbReference type="EMBL" id="KAG5665559.1"/>
    </source>
</evidence>
<reference evidence="2" key="1">
    <citation type="submission" date="2021-04" db="EMBL/GenBank/DDBJ databases">
        <title>Draft genome of Fusarium avenaceum strain F156N33, isolated from an atmospheric sample in Virginia.</title>
        <authorList>
            <person name="Yang S."/>
            <person name="Vinatzer B.A."/>
            <person name="Coleman J."/>
        </authorList>
    </citation>
    <scope>NUCLEOTIDE SEQUENCE</scope>
    <source>
        <strain evidence="2">F156N33</strain>
    </source>
</reference>
<evidence type="ECO:0000259" key="1">
    <source>
        <dbReference type="Pfam" id="PF18566"/>
    </source>
</evidence>
<accession>A0A9P7HBH8</accession>
<protein>
    <recommendedName>
        <fullName evidence="1">Linalool dehydratase/isomerase domain-containing protein</fullName>
    </recommendedName>
</protein>
<dbReference type="Proteomes" id="UP000782241">
    <property type="component" value="Unassembled WGS sequence"/>
</dbReference>
<dbReference type="AlphaFoldDB" id="A0A9P7HBH8"/>
<organism evidence="2 3">
    <name type="scientific">Fusarium avenaceum</name>
    <dbReference type="NCBI Taxonomy" id="40199"/>
    <lineage>
        <taxon>Eukaryota</taxon>
        <taxon>Fungi</taxon>
        <taxon>Dikarya</taxon>
        <taxon>Ascomycota</taxon>
        <taxon>Pezizomycotina</taxon>
        <taxon>Sordariomycetes</taxon>
        <taxon>Hypocreomycetidae</taxon>
        <taxon>Hypocreales</taxon>
        <taxon>Nectriaceae</taxon>
        <taxon>Fusarium</taxon>
        <taxon>Fusarium tricinctum species complex</taxon>
    </lineage>
</organism>
<proteinExistence type="predicted"/>
<dbReference type="EMBL" id="JAGPUO010000001">
    <property type="protein sequence ID" value="KAG5665559.1"/>
    <property type="molecule type" value="Genomic_DNA"/>
</dbReference>
<gene>
    <name evidence="2" type="ORF">KAF25_009684</name>
</gene>
<evidence type="ECO:0000313" key="3">
    <source>
        <dbReference type="Proteomes" id="UP000782241"/>
    </source>
</evidence>
<dbReference type="Pfam" id="PF18566">
    <property type="entry name" value="Ldi"/>
    <property type="match status" value="1"/>
</dbReference>
<dbReference type="InterPro" id="IPR041411">
    <property type="entry name" value="Ldi"/>
</dbReference>